<evidence type="ECO:0000313" key="2">
    <source>
        <dbReference type="Proteomes" id="UP000337909"/>
    </source>
</evidence>
<gene>
    <name evidence="1" type="ORF">PS691_00996</name>
</gene>
<reference evidence="1 2" key="1">
    <citation type="submission" date="2019-09" db="EMBL/GenBank/DDBJ databases">
        <authorList>
            <person name="Chandra G."/>
            <person name="Truman W A."/>
        </authorList>
    </citation>
    <scope>NUCLEOTIDE SEQUENCE [LARGE SCALE GENOMIC DNA]</scope>
    <source>
        <strain evidence="1">PS691</strain>
    </source>
</reference>
<organism evidence="1 2">
    <name type="scientific">Pseudomonas fluorescens</name>
    <dbReference type="NCBI Taxonomy" id="294"/>
    <lineage>
        <taxon>Bacteria</taxon>
        <taxon>Pseudomonadati</taxon>
        <taxon>Pseudomonadota</taxon>
        <taxon>Gammaproteobacteria</taxon>
        <taxon>Pseudomonadales</taxon>
        <taxon>Pseudomonadaceae</taxon>
        <taxon>Pseudomonas</taxon>
    </lineage>
</organism>
<name>A0A5E7AT20_PSEFL</name>
<evidence type="ECO:0000313" key="1">
    <source>
        <dbReference type="EMBL" id="VVN79717.1"/>
    </source>
</evidence>
<proteinExistence type="predicted"/>
<dbReference type="RefSeq" id="WP_150641080.1">
    <property type="nucleotide sequence ID" value="NZ_CABVHQ010000006.1"/>
</dbReference>
<dbReference type="EMBL" id="CABVHQ010000006">
    <property type="protein sequence ID" value="VVN79717.1"/>
    <property type="molecule type" value="Genomic_DNA"/>
</dbReference>
<protein>
    <submittedName>
        <fullName evidence="1">Uncharacterized protein</fullName>
    </submittedName>
</protein>
<sequence length="65" mass="7685">MSQNKNIDIPEEIVEKVKRIVFAYSAENGFQGRELIKARTDRMLKVVQKSIDKIISEEEKKRDYK</sequence>
<dbReference type="AlphaFoldDB" id="A0A5E7AT20"/>
<dbReference type="Proteomes" id="UP000337909">
    <property type="component" value="Unassembled WGS sequence"/>
</dbReference>
<accession>A0A5E7AT20</accession>